<reference evidence="2 3" key="1">
    <citation type="submission" date="2017-11" db="EMBL/GenBank/DDBJ databases">
        <title>The genome of Rhizophagus clarus HR1 reveals common genetic basis of auxotrophy among arbuscular mycorrhizal fungi.</title>
        <authorList>
            <person name="Kobayashi Y."/>
        </authorList>
    </citation>
    <scope>NUCLEOTIDE SEQUENCE [LARGE SCALE GENOMIC DNA]</scope>
    <source>
        <strain evidence="2 3">HR1</strain>
    </source>
</reference>
<keyword evidence="3" id="KW-1185">Reference proteome</keyword>
<evidence type="ECO:0000256" key="1">
    <source>
        <dbReference type="SAM" id="MobiDB-lite"/>
    </source>
</evidence>
<comment type="caution">
    <text evidence="2">The sequence shown here is derived from an EMBL/GenBank/DDBJ whole genome shotgun (WGS) entry which is preliminary data.</text>
</comment>
<evidence type="ECO:0000313" key="3">
    <source>
        <dbReference type="Proteomes" id="UP000247702"/>
    </source>
</evidence>
<protein>
    <submittedName>
        <fullName evidence="2">Uncharacterized protein</fullName>
    </submittedName>
</protein>
<evidence type="ECO:0000313" key="2">
    <source>
        <dbReference type="EMBL" id="GBC01221.1"/>
    </source>
</evidence>
<name>A0A2Z6RGX8_9GLOM</name>
<gene>
    <name evidence="2" type="ORF">RclHR1_00410048</name>
</gene>
<dbReference type="Proteomes" id="UP000247702">
    <property type="component" value="Unassembled WGS sequence"/>
</dbReference>
<feature type="compositionally biased region" description="Pro residues" evidence="1">
    <location>
        <begin position="99"/>
        <end position="113"/>
    </location>
</feature>
<feature type="region of interest" description="Disordered" evidence="1">
    <location>
        <begin position="59"/>
        <end position="116"/>
    </location>
</feature>
<accession>A0A2Z6RGX8</accession>
<proteinExistence type="predicted"/>
<dbReference type="EMBL" id="BEXD01003446">
    <property type="protein sequence ID" value="GBC01221.1"/>
    <property type="molecule type" value="Genomic_DNA"/>
</dbReference>
<feature type="compositionally biased region" description="Polar residues" evidence="1">
    <location>
        <begin position="59"/>
        <end position="97"/>
    </location>
</feature>
<sequence>MFSRNTKGIPYIGRNNSLPPYIQNLTAEQPLSIQSLLPMILSKNSSNNANQQSHLSNFPVSQTRSSVPTSIQANPSANTARKKIQTVNNTDASSNQPAEDPPSGSPDIPPNPSPHDLVLQKLLGNKMNDLWTIKHDICSPYDCSKNFLELITLLNLRTYGCEFRYFIYNNLRIVPKINKRDFTSNGKLQYDWGPYSIFPSIYDPRITNITKFFIRIETISLSGIFSETPPLGGTYGPFSMVLGNSTERDTNKFSSIATKIILWRWYYSPFV</sequence>
<dbReference type="AlphaFoldDB" id="A0A2Z6RGX8"/>
<organism evidence="2 3">
    <name type="scientific">Rhizophagus clarus</name>
    <dbReference type="NCBI Taxonomy" id="94130"/>
    <lineage>
        <taxon>Eukaryota</taxon>
        <taxon>Fungi</taxon>
        <taxon>Fungi incertae sedis</taxon>
        <taxon>Mucoromycota</taxon>
        <taxon>Glomeromycotina</taxon>
        <taxon>Glomeromycetes</taxon>
        <taxon>Glomerales</taxon>
        <taxon>Glomeraceae</taxon>
        <taxon>Rhizophagus</taxon>
    </lineage>
</organism>